<reference evidence="4 5" key="1">
    <citation type="submission" date="2016-07" db="EMBL/GenBank/DDBJ databases">
        <title>Pervasive Adenine N6-methylation of Active Genes in Fungi.</title>
        <authorList>
            <consortium name="DOE Joint Genome Institute"/>
            <person name="Mondo S.J."/>
            <person name="Dannebaum R.O."/>
            <person name="Kuo R.C."/>
            <person name="Labutti K."/>
            <person name="Haridas S."/>
            <person name="Kuo A."/>
            <person name="Salamov A."/>
            <person name="Ahrendt S.R."/>
            <person name="Lipzen A."/>
            <person name="Sullivan W."/>
            <person name="Andreopoulos W.B."/>
            <person name="Clum A."/>
            <person name="Lindquist E."/>
            <person name="Daum C."/>
            <person name="Ramamoorthy G.K."/>
            <person name="Gryganskyi A."/>
            <person name="Culley D."/>
            <person name="Magnuson J.K."/>
            <person name="James T.Y."/>
            <person name="O'Malley M.A."/>
            <person name="Stajich J.E."/>
            <person name="Spatafora J.W."/>
            <person name="Visel A."/>
            <person name="Grigoriev I.V."/>
        </authorList>
    </citation>
    <scope>NUCLEOTIDE SEQUENCE [LARGE SCALE GENOMIC DNA]</scope>
    <source>
        <strain evidence="4 5">NRRL 3116</strain>
    </source>
</reference>
<dbReference type="EMBL" id="MCFF01000037">
    <property type="protein sequence ID" value="ORZ08525.1"/>
    <property type="molecule type" value="Genomic_DNA"/>
</dbReference>
<keyword evidence="2" id="KW-0732">Signal</keyword>
<protein>
    <recommendedName>
        <fullName evidence="1">Phosphatidylglycerol/phosphatidylinositol transfer protein</fullName>
    </recommendedName>
</protein>
<dbReference type="SMART" id="SM00737">
    <property type="entry name" value="ML"/>
    <property type="match status" value="1"/>
</dbReference>
<dbReference type="SUPFAM" id="SSF81296">
    <property type="entry name" value="E set domains"/>
    <property type="match status" value="1"/>
</dbReference>
<dbReference type="Pfam" id="PF02221">
    <property type="entry name" value="E1_DerP2_DerF2"/>
    <property type="match status" value="1"/>
</dbReference>
<evidence type="ECO:0000256" key="1">
    <source>
        <dbReference type="ARBA" id="ARBA00016056"/>
    </source>
</evidence>
<sequence>MKFFAAIVALACLALSSAQMPTPYNCATGATDLLVTNFTLAPYPLCIGQNVCASGTGILSAPVTQGAKLNIVGKYLNRIVYTDAHDLCTLLGSQGVPCPIPITMTSITACVLVKPTAPAGIPVILQVSATNGNGHVLFCQAANGVIAQNCPP</sequence>
<evidence type="ECO:0000313" key="5">
    <source>
        <dbReference type="Proteomes" id="UP000193648"/>
    </source>
</evidence>
<name>A0A1Y2GEF3_9FUNG</name>
<dbReference type="InterPro" id="IPR003172">
    <property type="entry name" value="ML_dom"/>
</dbReference>
<feature type="signal peptide" evidence="2">
    <location>
        <begin position="1"/>
        <end position="18"/>
    </location>
</feature>
<gene>
    <name evidence="4" type="ORF">BCR41DRAFT_145604</name>
</gene>
<evidence type="ECO:0000256" key="2">
    <source>
        <dbReference type="SAM" id="SignalP"/>
    </source>
</evidence>
<feature type="domain" description="MD-2-related lipid-recognition" evidence="3">
    <location>
        <begin position="23"/>
        <end position="144"/>
    </location>
</feature>
<dbReference type="RefSeq" id="XP_021878453.1">
    <property type="nucleotide sequence ID" value="XM_022019564.1"/>
</dbReference>
<dbReference type="InParanoid" id="A0A1Y2GEF3"/>
<dbReference type="OrthoDB" id="2405630at2759"/>
<evidence type="ECO:0000259" key="3">
    <source>
        <dbReference type="SMART" id="SM00737"/>
    </source>
</evidence>
<dbReference type="Proteomes" id="UP000193648">
    <property type="component" value="Unassembled WGS sequence"/>
</dbReference>
<proteinExistence type="predicted"/>
<accession>A0A1Y2GEF3</accession>
<evidence type="ECO:0000313" key="4">
    <source>
        <dbReference type="EMBL" id="ORZ08525.1"/>
    </source>
</evidence>
<dbReference type="InterPro" id="IPR014756">
    <property type="entry name" value="Ig_E-set"/>
</dbReference>
<organism evidence="4 5">
    <name type="scientific">Lobosporangium transversale</name>
    <dbReference type="NCBI Taxonomy" id="64571"/>
    <lineage>
        <taxon>Eukaryota</taxon>
        <taxon>Fungi</taxon>
        <taxon>Fungi incertae sedis</taxon>
        <taxon>Mucoromycota</taxon>
        <taxon>Mortierellomycotina</taxon>
        <taxon>Mortierellomycetes</taxon>
        <taxon>Mortierellales</taxon>
        <taxon>Mortierellaceae</taxon>
        <taxon>Lobosporangium</taxon>
    </lineage>
</organism>
<dbReference type="GeneID" id="33561409"/>
<comment type="caution">
    <text evidence="4">The sequence shown here is derived from an EMBL/GenBank/DDBJ whole genome shotgun (WGS) entry which is preliminary data.</text>
</comment>
<keyword evidence="5" id="KW-1185">Reference proteome</keyword>
<dbReference type="AlphaFoldDB" id="A0A1Y2GEF3"/>
<feature type="chain" id="PRO_5012463435" description="Phosphatidylglycerol/phosphatidylinositol transfer protein" evidence="2">
    <location>
        <begin position="19"/>
        <end position="152"/>
    </location>
</feature>